<reference evidence="1" key="1">
    <citation type="submission" date="2021-05" db="EMBL/GenBank/DDBJ databases">
        <authorList>
            <person name="Alioto T."/>
            <person name="Alioto T."/>
            <person name="Gomez Garrido J."/>
        </authorList>
    </citation>
    <scope>NUCLEOTIDE SEQUENCE</scope>
</reference>
<dbReference type="EMBL" id="HBUE01210089">
    <property type="protein sequence ID" value="CAG6534069.1"/>
    <property type="molecule type" value="Transcribed_RNA"/>
</dbReference>
<dbReference type="EMBL" id="HBUE01139016">
    <property type="protein sequence ID" value="CAG6499886.1"/>
    <property type="molecule type" value="Transcribed_RNA"/>
</dbReference>
<dbReference type="EMBL" id="HBUE01316504">
    <property type="protein sequence ID" value="CAG6585969.1"/>
    <property type="molecule type" value="Transcribed_RNA"/>
</dbReference>
<proteinExistence type="predicted"/>
<evidence type="ECO:0000313" key="1">
    <source>
        <dbReference type="EMBL" id="CAG6499886.1"/>
    </source>
</evidence>
<accession>A0A8D8G9L8</accession>
<sequence>MNHWVAKFQVFFSGPPGEKILTFIKIQSPFRTYTPMRSNPIEMAIIPVRCVAICSLVCFIPTSNSSIAFFDLSLTSLNSTIFSSRSCPIFSTACPNRSNSALQATRSRSSVASWSSWRWRWSFSKARLLRKSDPSWPRRRFRSPLRASWWL</sequence>
<name>A0A8D8G9L8_CULPI</name>
<organism evidence="1">
    <name type="scientific">Culex pipiens</name>
    <name type="common">House mosquito</name>
    <dbReference type="NCBI Taxonomy" id="7175"/>
    <lineage>
        <taxon>Eukaryota</taxon>
        <taxon>Metazoa</taxon>
        <taxon>Ecdysozoa</taxon>
        <taxon>Arthropoda</taxon>
        <taxon>Hexapoda</taxon>
        <taxon>Insecta</taxon>
        <taxon>Pterygota</taxon>
        <taxon>Neoptera</taxon>
        <taxon>Endopterygota</taxon>
        <taxon>Diptera</taxon>
        <taxon>Nematocera</taxon>
        <taxon>Culicoidea</taxon>
        <taxon>Culicidae</taxon>
        <taxon>Culicinae</taxon>
        <taxon>Culicini</taxon>
        <taxon>Culex</taxon>
        <taxon>Culex</taxon>
    </lineage>
</organism>
<protein>
    <submittedName>
        <fullName evidence="1">(northern house mosquito) hypothetical protein</fullName>
    </submittedName>
</protein>
<dbReference type="AlphaFoldDB" id="A0A8D8G9L8"/>